<evidence type="ECO:0000313" key="3">
    <source>
        <dbReference type="Proteomes" id="UP000575874"/>
    </source>
</evidence>
<feature type="non-terminal residue" evidence="2">
    <location>
        <position position="61"/>
    </location>
</feature>
<organism evidence="2 3">
    <name type="scientific">Aphelocoma coerulescens</name>
    <name type="common">Florida scrub-jay</name>
    <name type="synonym">Corvus coerulescens</name>
    <dbReference type="NCBI Taxonomy" id="39617"/>
    <lineage>
        <taxon>Eukaryota</taxon>
        <taxon>Metazoa</taxon>
        <taxon>Chordata</taxon>
        <taxon>Craniata</taxon>
        <taxon>Vertebrata</taxon>
        <taxon>Euteleostomi</taxon>
        <taxon>Archelosauria</taxon>
        <taxon>Archosauria</taxon>
        <taxon>Dinosauria</taxon>
        <taxon>Saurischia</taxon>
        <taxon>Theropoda</taxon>
        <taxon>Coelurosauria</taxon>
        <taxon>Aves</taxon>
        <taxon>Neognathae</taxon>
        <taxon>Neoaves</taxon>
        <taxon>Telluraves</taxon>
        <taxon>Australaves</taxon>
        <taxon>Passeriformes</taxon>
        <taxon>Corvoidea</taxon>
        <taxon>Corvidae</taxon>
        <taxon>Aphelocoma</taxon>
    </lineage>
</organism>
<evidence type="ECO:0000313" key="2">
    <source>
        <dbReference type="EMBL" id="NWY23015.1"/>
    </source>
</evidence>
<protein>
    <submittedName>
        <fullName evidence="2">MEGF8 protein</fullName>
    </submittedName>
</protein>
<dbReference type="PROSITE" id="PS01248">
    <property type="entry name" value="EGF_LAM_1"/>
    <property type="match status" value="1"/>
</dbReference>
<dbReference type="Gene3D" id="2.10.25.10">
    <property type="entry name" value="Laminin"/>
    <property type="match status" value="1"/>
</dbReference>
<sequence>YLGTPGHTPERGGRPRQIPTWVAEGPGEAQAVCVGCQNNSVGERCDSCRPGYFMLDGTCTR</sequence>
<name>A0A7K7CQK6_APHCE</name>
<proteinExistence type="predicted"/>
<evidence type="ECO:0000259" key="1">
    <source>
        <dbReference type="PROSITE" id="PS01248"/>
    </source>
</evidence>
<dbReference type="SUPFAM" id="SSF57196">
    <property type="entry name" value="EGF/Laminin"/>
    <property type="match status" value="1"/>
</dbReference>
<dbReference type="Proteomes" id="UP000575874">
    <property type="component" value="Unassembled WGS sequence"/>
</dbReference>
<dbReference type="EMBL" id="VZSI01000588">
    <property type="protein sequence ID" value="NWY23015.1"/>
    <property type="molecule type" value="Genomic_DNA"/>
</dbReference>
<dbReference type="Pfam" id="PF00053">
    <property type="entry name" value="EGF_laminin"/>
    <property type="match status" value="1"/>
</dbReference>
<reference evidence="2 3" key="1">
    <citation type="submission" date="2019-09" db="EMBL/GenBank/DDBJ databases">
        <title>Bird 10,000 Genomes (B10K) Project - Family phase.</title>
        <authorList>
            <person name="Zhang G."/>
        </authorList>
    </citation>
    <scope>NUCLEOTIDE SEQUENCE [LARGE SCALE GENOMIC DNA]</scope>
    <source>
        <strain evidence="2">OUT-0022</strain>
        <tissue evidence="2">Blood</tissue>
    </source>
</reference>
<accession>A0A7K7CQK6</accession>
<dbReference type="AlphaFoldDB" id="A0A7K7CQK6"/>
<feature type="non-terminal residue" evidence="2">
    <location>
        <position position="1"/>
    </location>
</feature>
<feature type="domain" description="Laminin EGF-like" evidence="1">
    <location>
        <begin position="33"/>
        <end position="59"/>
    </location>
</feature>
<comment type="caution">
    <text evidence="2">The sequence shown here is derived from an EMBL/GenBank/DDBJ whole genome shotgun (WGS) entry which is preliminary data.</text>
</comment>
<gene>
    <name evidence="2" type="primary">Megf8</name>
    <name evidence="2" type="ORF">APHCOE_R16155</name>
</gene>
<dbReference type="InterPro" id="IPR002049">
    <property type="entry name" value="LE_dom"/>
</dbReference>
<keyword evidence="3" id="KW-1185">Reference proteome</keyword>